<proteinExistence type="predicted"/>
<dbReference type="Proteomes" id="UP001150924">
    <property type="component" value="Unassembled WGS sequence"/>
</dbReference>
<dbReference type="AlphaFoldDB" id="A0A9X3EV42"/>
<dbReference type="RefSeq" id="WP_267773983.1">
    <property type="nucleotide sequence ID" value="NZ_JAPNKE010000002.1"/>
</dbReference>
<protein>
    <submittedName>
        <fullName evidence="1">Uncharacterized protein</fullName>
    </submittedName>
</protein>
<sequence length="122" mass="12381">MAGDCAVACDDCVVPAGLRLDPGASFSLLWAGADVEFMEMTAECAPGPGCARECVAARERPAGTYEITVTAAQQCVGSCDCASPSPNGHCTVDGGIVLSEELKVSVPLDFPATLEIEVSIGG</sequence>
<evidence type="ECO:0000313" key="2">
    <source>
        <dbReference type="Proteomes" id="UP001150924"/>
    </source>
</evidence>
<gene>
    <name evidence="1" type="ORF">OV079_35920</name>
</gene>
<organism evidence="1 2">
    <name type="scientific">Nannocystis pusilla</name>
    <dbReference type="NCBI Taxonomy" id="889268"/>
    <lineage>
        <taxon>Bacteria</taxon>
        <taxon>Pseudomonadati</taxon>
        <taxon>Myxococcota</taxon>
        <taxon>Polyangia</taxon>
        <taxon>Nannocystales</taxon>
        <taxon>Nannocystaceae</taxon>
        <taxon>Nannocystis</taxon>
    </lineage>
</organism>
<dbReference type="EMBL" id="JAPNKE010000002">
    <property type="protein sequence ID" value="MCY1010862.1"/>
    <property type="molecule type" value="Genomic_DNA"/>
</dbReference>
<name>A0A9X3EV42_9BACT</name>
<comment type="caution">
    <text evidence="1">The sequence shown here is derived from an EMBL/GenBank/DDBJ whole genome shotgun (WGS) entry which is preliminary data.</text>
</comment>
<reference evidence="1" key="1">
    <citation type="submission" date="2022-11" db="EMBL/GenBank/DDBJ databases">
        <title>Minimal conservation of predation-associated metabolite biosynthetic gene clusters underscores biosynthetic potential of Myxococcota including descriptions for ten novel species: Archangium lansinium sp. nov., Myxococcus landrumus sp. nov., Nannocystis bai.</title>
        <authorList>
            <person name="Ahearne A."/>
            <person name="Stevens C."/>
            <person name="Phillips K."/>
        </authorList>
    </citation>
    <scope>NUCLEOTIDE SEQUENCE</scope>
    <source>
        <strain evidence="1">Na p29</strain>
    </source>
</reference>
<keyword evidence="2" id="KW-1185">Reference proteome</keyword>
<accession>A0A9X3EV42</accession>
<evidence type="ECO:0000313" key="1">
    <source>
        <dbReference type="EMBL" id="MCY1010862.1"/>
    </source>
</evidence>